<protein>
    <recommendedName>
        <fullName evidence="3">Restriction system protein Mrr-like N-terminal domain-containing protein</fullName>
    </recommendedName>
</protein>
<gene>
    <name evidence="1" type="ORF">ACFFU4_14530</name>
</gene>
<keyword evidence="2" id="KW-1185">Reference proteome</keyword>
<accession>A0ABV5I2Q2</accession>
<evidence type="ECO:0000313" key="1">
    <source>
        <dbReference type="EMBL" id="MFB9150968.1"/>
    </source>
</evidence>
<evidence type="ECO:0008006" key="3">
    <source>
        <dbReference type="Google" id="ProtNLM"/>
    </source>
</evidence>
<sequence>MYGFKTMSADDPLLETSPVMRTVDFLAAQFEENPKGIPLTKSKALRRALVADAISSIQWPDWTEREIYNGFMPIKIADEYHFQPFCELRQLMWEMGLFRHYKGHLRLTRAGKDLFENRYKSFDAITRNMVFENDQFEYHRLNRGIAGTWDIWLNVLDLEAHVGVSGKALTEILYGPDTIENIYDPRTNALYDGVLKPLVWAGLLDENRDLGRKLTERVYTTTPLWHRYLELDVKKPHLHAVH</sequence>
<name>A0ABV5I2Q2_9RHOB</name>
<comment type="caution">
    <text evidence="1">The sequence shown here is derived from an EMBL/GenBank/DDBJ whole genome shotgun (WGS) entry which is preliminary data.</text>
</comment>
<dbReference type="Proteomes" id="UP001589670">
    <property type="component" value="Unassembled WGS sequence"/>
</dbReference>
<dbReference type="RefSeq" id="WP_377070532.1">
    <property type="nucleotide sequence ID" value="NZ_JBHMEC010000023.1"/>
</dbReference>
<organism evidence="1 2">
    <name type="scientific">Roseovarius ramblicola</name>
    <dbReference type="NCBI Taxonomy" id="2022336"/>
    <lineage>
        <taxon>Bacteria</taxon>
        <taxon>Pseudomonadati</taxon>
        <taxon>Pseudomonadota</taxon>
        <taxon>Alphaproteobacteria</taxon>
        <taxon>Rhodobacterales</taxon>
        <taxon>Roseobacteraceae</taxon>
        <taxon>Roseovarius</taxon>
    </lineage>
</organism>
<reference evidence="1 2" key="1">
    <citation type="submission" date="2024-09" db="EMBL/GenBank/DDBJ databases">
        <authorList>
            <person name="Sun Q."/>
            <person name="Mori K."/>
        </authorList>
    </citation>
    <scope>NUCLEOTIDE SEQUENCE [LARGE SCALE GENOMIC DNA]</scope>
    <source>
        <strain evidence="1 2">CECT 9424</strain>
    </source>
</reference>
<dbReference type="EMBL" id="JBHMEC010000023">
    <property type="protein sequence ID" value="MFB9150968.1"/>
    <property type="molecule type" value="Genomic_DNA"/>
</dbReference>
<evidence type="ECO:0000313" key="2">
    <source>
        <dbReference type="Proteomes" id="UP001589670"/>
    </source>
</evidence>
<proteinExistence type="predicted"/>